<feature type="transmembrane region" description="Helical" evidence="6">
    <location>
        <begin position="284"/>
        <end position="308"/>
    </location>
</feature>
<feature type="transmembrane region" description="Helical" evidence="6">
    <location>
        <begin position="340"/>
        <end position="369"/>
    </location>
</feature>
<feature type="transmembrane region" description="Helical" evidence="6">
    <location>
        <begin position="173"/>
        <end position="191"/>
    </location>
</feature>
<dbReference type="Pfam" id="PF01098">
    <property type="entry name" value="FTSW_RODA_SPOVE"/>
    <property type="match status" value="1"/>
</dbReference>
<keyword evidence="3" id="KW-0133">Cell shape</keyword>
<keyword evidence="2 6" id="KW-0812">Transmembrane</keyword>
<name>A0A9D1MUZ9_9FIRM</name>
<evidence type="ECO:0000256" key="6">
    <source>
        <dbReference type="SAM" id="Phobius"/>
    </source>
</evidence>
<feature type="transmembrane region" description="Helical" evidence="6">
    <location>
        <begin position="52"/>
        <end position="72"/>
    </location>
</feature>
<dbReference type="GO" id="GO:0015648">
    <property type="term" value="F:lipid-linked peptidoglycan transporter activity"/>
    <property type="evidence" value="ECO:0007669"/>
    <property type="project" value="TreeGrafter"/>
</dbReference>
<dbReference type="GO" id="GO:0051301">
    <property type="term" value="P:cell division"/>
    <property type="evidence" value="ECO:0007669"/>
    <property type="project" value="InterPro"/>
</dbReference>
<dbReference type="PANTHER" id="PTHR30474">
    <property type="entry name" value="CELL CYCLE PROTEIN"/>
    <property type="match status" value="1"/>
</dbReference>
<dbReference type="AlphaFoldDB" id="A0A9D1MUZ9"/>
<feature type="transmembrane region" description="Helical" evidence="6">
    <location>
        <begin position="198"/>
        <end position="217"/>
    </location>
</feature>
<dbReference type="GO" id="GO:0008360">
    <property type="term" value="P:regulation of cell shape"/>
    <property type="evidence" value="ECO:0007669"/>
    <property type="project" value="UniProtKB-KW"/>
</dbReference>
<protein>
    <submittedName>
        <fullName evidence="7">FtsW/RodA/SpoVE family cell cycle protein</fullName>
    </submittedName>
</protein>
<evidence type="ECO:0000256" key="5">
    <source>
        <dbReference type="ARBA" id="ARBA00023136"/>
    </source>
</evidence>
<feature type="transmembrane region" description="Helical" evidence="6">
    <location>
        <begin position="79"/>
        <end position="98"/>
    </location>
</feature>
<dbReference type="PANTHER" id="PTHR30474:SF1">
    <property type="entry name" value="PEPTIDOGLYCAN GLYCOSYLTRANSFERASE MRDB"/>
    <property type="match status" value="1"/>
</dbReference>
<comment type="subcellular location">
    <subcellularLocation>
        <location evidence="1">Membrane</location>
        <topology evidence="1">Multi-pass membrane protein</topology>
    </subcellularLocation>
</comment>
<accession>A0A9D1MUZ9</accession>
<keyword evidence="4 6" id="KW-1133">Transmembrane helix</keyword>
<feature type="transmembrane region" description="Helical" evidence="6">
    <location>
        <begin position="149"/>
        <end position="167"/>
    </location>
</feature>
<feature type="transmembrane region" description="Helical" evidence="6">
    <location>
        <begin position="21"/>
        <end position="40"/>
    </location>
</feature>
<organism evidence="7 8">
    <name type="scientific">Candidatus Scybalenecus merdavium</name>
    <dbReference type="NCBI Taxonomy" id="2840939"/>
    <lineage>
        <taxon>Bacteria</taxon>
        <taxon>Bacillati</taxon>
        <taxon>Bacillota</taxon>
        <taxon>Clostridia</taxon>
        <taxon>Eubacteriales</taxon>
        <taxon>Oscillospiraceae</taxon>
        <taxon>Oscillospiraceae incertae sedis</taxon>
        <taxon>Candidatus Scybalenecus</taxon>
    </lineage>
</organism>
<proteinExistence type="predicted"/>
<dbReference type="Proteomes" id="UP000824125">
    <property type="component" value="Unassembled WGS sequence"/>
</dbReference>
<dbReference type="EMBL" id="DVNM01000020">
    <property type="protein sequence ID" value="HIU69102.1"/>
    <property type="molecule type" value="Genomic_DNA"/>
</dbReference>
<evidence type="ECO:0000313" key="7">
    <source>
        <dbReference type="EMBL" id="HIU69102.1"/>
    </source>
</evidence>
<comment type="caution">
    <text evidence="7">The sequence shown here is derived from an EMBL/GenBank/DDBJ whole genome shotgun (WGS) entry which is preliminary data.</text>
</comment>
<dbReference type="GO" id="GO:0005886">
    <property type="term" value="C:plasma membrane"/>
    <property type="evidence" value="ECO:0007669"/>
    <property type="project" value="TreeGrafter"/>
</dbReference>
<feature type="transmembrane region" description="Helical" evidence="6">
    <location>
        <begin position="315"/>
        <end position="334"/>
    </location>
</feature>
<evidence type="ECO:0000256" key="4">
    <source>
        <dbReference type="ARBA" id="ARBA00022989"/>
    </source>
</evidence>
<reference evidence="7" key="1">
    <citation type="submission" date="2020-10" db="EMBL/GenBank/DDBJ databases">
        <authorList>
            <person name="Gilroy R."/>
        </authorList>
    </citation>
    <scope>NUCLEOTIDE SEQUENCE</scope>
    <source>
        <strain evidence="7">CHK176-6737</strain>
    </source>
</reference>
<reference evidence="7" key="2">
    <citation type="journal article" date="2021" name="PeerJ">
        <title>Extensive microbial diversity within the chicken gut microbiome revealed by metagenomics and culture.</title>
        <authorList>
            <person name="Gilroy R."/>
            <person name="Ravi A."/>
            <person name="Getino M."/>
            <person name="Pursley I."/>
            <person name="Horton D.L."/>
            <person name="Alikhan N.F."/>
            <person name="Baker D."/>
            <person name="Gharbi K."/>
            <person name="Hall N."/>
            <person name="Watson M."/>
            <person name="Adriaenssens E.M."/>
            <person name="Foster-Nyarko E."/>
            <person name="Jarju S."/>
            <person name="Secka A."/>
            <person name="Antonio M."/>
            <person name="Oren A."/>
            <person name="Chaudhuri R.R."/>
            <person name="La Ragione R."/>
            <person name="Hildebrand F."/>
            <person name="Pallen M.J."/>
        </authorList>
    </citation>
    <scope>NUCLEOTIDE SEQUENCE</scope>
    <source>
        <strain evidence="7">CHK176-6737</strain>
    </source>
</reference>
<evidence type="ECO:0000256" key="3">
    <source>
        <dbReference type="ARBA" id="ARBA00022960"/>
    </source>
</evidence>
<evidence type="ECO:0000256" key="1">
    <source>
        <dbReference type="ARBA" id="ARBA00004141"/>
    </source>
</evidence>
<keyword evidence="5 6" id="KW-0472">Membrane</keyword>
<dbReference type="GO" id="GO:0032153">
    <property type="term" value="C:cell division site"/>
    <property type="evidence" value="ECO:0007669"/>
    <property type="project" value="TreeGrafter"/>
</dbReference>
<evidence type="ECO:0000256" key="2">
    <source>
        <dbReference type="ARBA" id="ARBA00022692"/>
    </source>
</evidence>
<dbReference type="InterPro" id="IPR001182">
    <property type="entry name" value="FtsW/RodA"/>
</dbReference>
<evidence type="ECO:0000313" key="8">
    <source>
        <dbReference type="Proteomes" id="UP000824125"/>
    </source>
</evidence>
<gene>
    <name evidence="7" type="ORF">IAD23_04015</name>
</gene>
<feature type="transmembrane region" description="Helical" evidence="6">
    <location>
        <begin position="118"/>
        <end position="137"/>
    </location>
</feature>
<sequence length="387" mass="42270">MKRPTTSNTLAAPRSFDFVTMGIALLCSIYGLLLVYSATYYKLGDKLITPDFRSMLVSVLLGITIAVVLSNVDYQIISKLWPIIAAGCILLMIVTMIWGVGPPERPDARSWLDLKVFYFQPSELLKVGFIISFSYHLDIVKDNLNRLKNIVLLVIHGMIPVGLVILTGDAGSALIFLLIFIGMLFFARVNVGYFIAGICLIIIAFPIAWATGLISGLQRSRIVALFYPDQYESIMYQQENGKIALGSGGLTGQGFLQGRMTQDPSHPVPANENDMILTVAGEEFGYIGAMLVILLLAALIVKVVFVGLKARDNVGYLMCSGVAVMLLAQMFINVGMELSILPVIGITLPFFSAGGSSSLCIYIALGFVLSVYRYSKVPRDALFYADL</sequence>